<sequence>MDAKTKRVGKCDEASAFEAVAKSSHEDGDLRGLGALLFDEEVPAVVIEPKTDDEIQKTLNSYGVKYSHRNDDILAPNRIEEERARADLQERKRLAKMGRKDGNPPSRSKTPEAPWPPKRKHHQAPPSPKTKLKSRQKALIALGMIKNPSHLSTFAQDFARKSREEQNDILAKLDAHAKKSRGV</sequence>
<feature type="region of interest" description="Disordered" evidence="1">
    <location>
        <begin position="70"/>
        <end position="135"/>
    </location>
</feature>
<reference evidence="3" key="1">
    <citation type="journal article" date="2014" name="Proc. Natl. Acad. Sci. U.S.A.">
        <title>Extensive sampling of basidiomycete genomes demonstrates inadequacy of the white-rot/brown-rot paradigm for wood decay fungi.</title>
        <authorList>
            <person name="Riley R."/>
            <person name="Salamov A.A."/>
            <person name="Brown D.W."/>
            <person name="Nagy L.G."/>
            <person name="Floudas D."/>
            <person name="Held B.W."/>
            <person name="Levasseur A."/>
            <person name="Lombard V."/>
            <person name="Morin E."/>
            <person name="Otillar R."/>
            <person name="Lindquist E.A."/>
            <person name="Sun H."/>
            <person name="LaButti K.M."/>
            <person name="Schmutz J."/>
            <person name="Jabbour D."/>
            <person name="Luo H."/>
            <person name="Baker S.E."/>
            <person name="Pisabarro A.G."/>
            <person name="Walton J.D."/>
            <person name="Blanchette R.A."/>
            <person name="Henrissat B."/>
            <person name="Martin F."/>
            <person name="Cullen D."/>
            <person name="Hibbett D.S."/>
            <person name="Grigoriev I.V."/>
        </authorList>
    </citation>
    <scope>NUCLEOTIDE SEQUENCE [LARGE SCALE GENOMIC DNA]</scope>
    <source>
        <strain evidence="3">MUCL 33604</strain>
    </source>
</reference>
<feature type="compositionally biased region" description="Basic and acidic residues" evidence="1">
    <location>
        <begin position="70"/>
        <end position="102"/>
    </location>
</feature>
<dbReference type="HOGENOM" id="CLU_1475380_0_0_1"/>
<protein>
    <submittedName>
        <fullName evidence="2">Uncharacterized protein</fullName>
    </submittedName>
</protein>
<dbReference type="Proteomes" id="UP000027265">
    <property type="component" value="Unassembled WGS sequence"/>
</dbReference>
<dbReference type="EMBL" id="KL197728">
    <property type="protein sequence ID" value="KDQ54547.1"/>
    <property type="molecule type" value="Genomic_DNA"/>
</dbReference>
<accession>A0A067PTD5</accession>
<keyword evidence="3" id="KW-1185">Reference proteome</keyword>
<organism evidence="2 3">
    <name type="scientific">Jaapia argillacea MUCL 33604</name>
    <dbReference type="NCBI Taxonomy" id="933084"/>
    <lineage>
        <taxon>Eukaryota</taxon>
        <taxon>Fungi</taxon>
        <taxon>Dikarya</taxon>
        <taxon>Basidiomycota</taxon>
        <taxon>Agaricomycotina</taxon>
        <taxon>Agaricomycetes</taxon>
        <taxon>Agaricomycetidae</taxon>
        <taxon>Jaapiales</taxon>
        <taxon>Jaapiaceae</taxon>
        <taxon>Jaapia</taxon>
    </lineage>
</organism>
<dbReference type="AlphaFoldDB" id="A0A067PTD5"/>
<gene>
    <name evidence="2" type="ORF">JAAARDRAFT_397967</name>
</gene>
<name>A0A067PTD5_9AGAM</name>
<evidence type="ECO:0000313" key="2">
    <source>
        <dbReference type="EMBL" id="KDQ54547.1"/>
    </source>
</evidence>
<dbReference type="OrthoDB" id="413460at2759"/>
<dbReference type="STRING" id="933084.A0A067PTD5"/>
<evidence type="ECO:0000256" key="1">
    <source>
        <dbReference type="SAM" id="MobiDB-lite"/>
    </source>
</evidence>
<proteinExistence type="predicted"/>
<dbReference type="InParanoid" id="A0A067PTD5"/>
<evidence type="ECO:0000313" key="3">
    <source>
        <dbReference type="Proteomes" id="UP000027265"/>
    </source>
</evidence>